<name>A0A3M7RL78_BRAPC</name>
<sequence>MTSKPFLSFLECVSKLPDNRTENEFILIFDNLKKLETLASFKDSSIHSMSHIIRLKKYNKNNAIFQTGELIANWFILFSGLIKIGDQLIQPIAKFGRKTHFQNFRSTDSIAIEESQILIIDYQDVEIQPHHVLPNVAENSGAIFEVGNTENISQEAENISNNQEDDDEIIVLSDDNSNSQPNDQKENEFPKDAEIVCLSDEENKKCSETNQSESENDKDDLECIELYSIDKKFPLNRSDFDLDDQQVMDRWRIKKRADPNVNLSMSNYRLRVFGDQGACYERKFKPNIFFDESLIETELTDEEKIKLDREALEQKFKSYSSKFNQIIENYEALLKQNAEILDQKYQKNLNEILHHFSNEKDKLVENNENWYQNELNNGAQSQKCKAERALRDLFDSGCYIKGKFSEYLILETMQPRAKRRDVIYEYYYDKNREN</sequence>
<reference evidence="1 2" key="1">
    <citation type="journal article" date="2018" name="Sci. Rep.">
        <title>Genomic signatures of local adaptation to the degree of environmental predictability in rotifers.</title>
        <authorList>
            <person name="Franch-Gras L."/>
            <person name="Hahn C."/>
            <person name="Garcia-Roger E.M."/>
            <person name="Carmona M.J."/>
            <person name="Serra M."/>
            <person name="Gomez A."/>
        </authorList>
    </citation>
    <scope>NUCLEOTIDE SEQUENCE [LARGE SCALE GENOMIC DNA]</scope>
    <source>
        <strain evidence="1">HYR1</strain>
    </source>
</reference>
<dbReference type="Gene3D" id="2.60.120.10">
    <property type="entry name" value="Jelly Rolls"/>
    <property type="match status" value="1"/>
</dbReference>
<accession>A0A3M7RL78</accession>
<evidence type="ECO:0000313" key="1">
    <source>
        <dbReference type="EMBL" id="RNA24085.1"/>
    </source>
</evidence>
<keyword evidence="2" id="KW-1185">Reference proteome</keyword>
<evidence type="ECO:0000313" key="2">
    <source>
        <dbReference type="Proteomes" id="UP000276133"/>
    </source>
</evidence>
<dbReference type="InterPro" id="IPR014710">
    <property type="entry name" value="RmlC-like_jellyroll"/>
</dbReference>
<gene>
    <name evidence="1" type="ORF">BpHYR1_008909</name>
</gene>
<comment type="caution">
    <text evidence="1">The sequence shown here is derived from an EMBL/GenBank/DDBJ whole genome shotgun (WGS) entry which is preliminary data.</text>
</comment>
<dbReference type="Proteomes" id="UP000276133">
    <property type="component" value="Unassembled WGS sequence"/>
</dbReference>
<organism evidence="1 2">
    <name type="scientific">Brachionus plicatilis</name>
    <name type="common">Marine rotifer</name>
    <name type="synonym">Brachionus muelleri</name>
    <dbReference type="NCBI Taxonomy" id="10195"/>
    <lineage>
        <taxon>Eukaryota</taxon>
        <taxon>Metazoa</taxon>
        <taxon>Spiralia</taxon>
        <taxon>Gnathifera</taxon>
        <taxon>Rotifera</taxon>
        <taxon>Eurotatoria</taxon>
        <taxon>Monogononta</taxon>
        <taxon>Pseudotrocha</taxon>
        <taxon>Ploima</taxon>
        <taxon>Brachionidae</taxon>
        <taxon>Brachionus</taxon>
    </lineage>
</organism>
<dbReference type="AlphaFoldDB" id="A0A3M7RL78"/>
<dbReference type="OrthoDB" id="546434at2759"/>
<dbReference type="EMBL" id="REGN01003168">
    <property type="protein sequence ID" value="RNA24085.1"/>
    <property type="molecule type" value="Genomic_DNA"/>
</dbReference>
<dbReference type="SUPFAM" id="SSF51206">
    <property type="entry name" value="cAMP-binding domain-like"/>
    <property type="match status" value="1"/>
</dbReference>
<dbReference type="InterPro" id="IPR018490">
    <property type="entry name" value="cNMP-bd_dom_sf"/>
</dbReference>
<proteinExistence type="predicted"/>
<protein>
    <submittedName>
        <fullName evidence="1">Rap guanine nucleotide exchange factor 6-like isoform X9</fullName>
    </submittedName>
</protein>
<dbReference type="STRING" id="10195.A0A3M7RL78"/>